<accession>A0A542W259</accession>
<evidence type="ECO:0000256" key="2">
    <source>
        <dbReference type="ARBA" id="ARBA00022840"/>
    </source>
</evidence>
<gene>
    <name evidence="3" type="ORF">FBY58_1265</name>
</gene>
<dbReference type="GO" id="GO:0005524">
    <property type="term" value="F:ATP binding"/>
    <property type="evidence" value="ECO:0007669"/>
    <property type="project" value="UniProtKB-KW"/>
</dbReference>
<dbReference type="SUPFAM" id="SSF52540">
    <property type="entry name" value="P-loop containing nucleoside triphosphate hydrolases"/>
    <property type="match status" value="1"/>
</dbReference>
<evidence type="ECO:0000256" key="1">
    <source>
        <dbReference type="ARBA" id="ARBA00022741"/>
    </source>
</evidence>
<comment type="caution">
    <text evidence="3">The sequence shown here is derived from an EMBL/GenBank/DDBJ whole genome shotgun (WGS) entry which is preliminary data.</text>
</comment>
<dbReference type="PANTHER" id="PTHR10344:SF4">
    <property type="entry name" value="UMP-CMP KINASE 2, MITOCHONDRIAL"/>
    <property type="match status" value="1"/>
</dbReference>
<dbReference type="InterPro" id="IPR027417">
    <property type="entry name" value="P-loop_NTPase"/>
</dbReference>
<dbReference type="Gene3D" id="3.40.50.300">
    <property type="entry name" value="P-loop containing nucleotide triphosphate hydrolases"/>
    <property type="match status" value="1"/>
</dbReference>
<dbReference type="PANTHER" id="PTHR10344">
    <property type="entry name" value="THYMIDYLATE KINASE"/>
    <property type="match status" value="1"/>
</dbReference>
<dbReference type="EMBL" id="VFOF01000001">
    <property type="protein sequence ID" value="TQL17667.1"/>
    <property type="molecule type" value="Genomic_DNA"/>
</dbReference>
<dbReference type="RefSeq" id="WP_260432127.1">
    <property type="nucleotide sequence ID" value="NZ_VFOF01000001.1"/>
</dbReference>
<keyword evidence="3" id="KW-0808">Transferase</keyword>
<protein>
    <submittedName>
        <fullName evidence="3">Thymidylate kinase</fullName>
    </submittedName>
</protein>
<dbReference type="GO" id="GO:0006233">
    <property type="term" value="P:dTDP biosynthetic process"/>
    <property type="evidence" value="ECO:0007669"/>
    <property type="project" value="TreeGrafter"/>
</dbReference>
<dbReference type="GO" id="GO:0006235">
    <property type="term" value="P:dTTP biosynthetic process"/>
    <property type="evidence" value="ECO:0007669"/>
    <property type="project" value="TreeGrafter"/>
</dbReference>
<keyword evidence="1" id="KW-0547">Nucleotide-binding</keyword>
<evidence type="ECO:0000313" key="4">
    <source>
        <dbReference type="Proteomes" id="UP000316887"/>
    </source>
</evidence>
<sequence>MTKQPPSKPMELLLDKKNLPIEGASSKEIDVPRGKLIALVGCDGSGKSSLTTDLISAIKKDSPVKRYYLGLGSGDLGRKIGQIPLVGRWIENMLQQRAAATRTKGKKIPGVMTALVVYFFSLRRFFSYLKMRRVLKSGVTVITDRYPQAEIAGQCDGPGLSAAKAGNRFVGWLVRSEAGLYQRMASFRPDLVLRLDVDPDTAHARKPDHDIEALRTKSEIMQHLTFGGAHMEIIDATRPYDVVWKDIVRRVQPYVSVDLVSTRK</sequence>
<dbReference type="GO" id="GO:0005829">
    <property type="term" value="C:cytosol"/>
    <property type="evidence" value="ECO:0007669"/>
    <property type="project" value="TreeGrafter"/>
</dbReference>
<keyword evidence="2" id="KW-0067">ATP-binding</keyword>
<proteinExistence type="predicted"/>
<dbReference type="AlphaFoldDB" id="A0A542W259"/>
<dbReference type="Proteomes" id="UP000316887">
    <property type="component" value="Unassembled WGS sequence"/>
</dbReference>
<organism evidence="3 4">
    <name type="scientific">Zymomonas mobilis</name>
    <dbReference type="NCBI Taxonomy" id="542"/>
    <lineage>
        <taxon>Bacteria</taxon>
        <taxon>Pseudomonadati</taxon>
        <taxon>Pseudomonadota</taxon>
        <taxon>Alphaproteobacteria</taxon>
        <taxon>Sphingomonadales</taxon>
        <taxon>Zymomonadaceae</taxon>
        <taxon>Zymomonas</taxon>
    </lineage>
</organism>
<evidence type="ECO:0000313" key="3">
    <source>
        <dbReference type="EMBL" id="TQL17667.1"/>
    </source>
</evidence>
<dbReference type="GO" id="GO:0004798">
    <property type="term" value="F:dTMP kinase activity"/>
    <property type="evidence" value="ECO:0007669"/>
    <property type="project" value="TreeGrafter"/>
</dbReference>
<reference evidence="3 4" key="1">
    <citation type="submission" date="2019-06" db="EMBL/GenBank/DDBJ databases">
        <title>Genome sequencing of Zymomonas mobilis strains for genetic engineering and biofuel applications.</title>
        <authorList>
            <person name="Teravest M."/>
        </authorList>
    </citation>
    <scope>NUCLEOTIDE SEQUENCE [LARGE SCALE GENOMIC DNA]</scope>
    <source>
        <strain evidence="3 4">AN0101</strain>
    </source>
</reference>
<name>A0A542W259_ZYMMB</name>
<keyword evidence="3" id="KW-0418">Kinase</keyword>
<dbReference type="GO" id="GO:0006227">
    <property type="term" value="P:dUDP biosynthetic process"/>
    <property type="evidence" value="ECO:0007669"/>
    <property type="project" value="TreeGrafter"/>
</dbReference>